<dbReference type="InterPro" id="IPR006683">
    <property type="entry name" value="Thioestr_dom"/>
</dbReference>
<evidence type="ECO:0000256" key="1">
    <source>
        <dbReference type="ARBA" id="ARBA00022801"/>
    </source>
</evidence>
<dbReference type="GO" id="GO:0006637">
    <property type="term" value="P:acyl-CoA metabolic process"/>
    <property type="evidence" value="ECO:0007669"/>
    <property type="project" value="TreeGrafter"/>
</dbReference>
<dbReference type="InterPro" id="IPR040170">
    <property type="entry name" value="Cytosol_ACT"/>
</dbReference>
<dbReference type="Gene3D" id="3.10.129.10">
    <property type="entry name" value="Hotdog Thioesterase"/>
    <property type="match status" value="2"/>
</dbReference>
<dbReference type="EC" id="3.1.2.2" evidence="3"/>
<dbReference type="EMBL" id="CP000493">
    <property type="protein sequence ID" value="ABM80450.1"/>
    <property type="molecule type" value="Genomic_DNA"/>
</dbReference>
<sequence>MATMPQGSTLCLEATRATLLRPIYPRYTNRYGTLHGGRLAWWILESGSMAAMKASRGYVVLGAIDYLFILSPGRLGENLNVYSWVIGSTRHTLDVLTYATAEPVGGGEERPVSLSIQTYVAVDENVRPREHGVEVRPCSLEAEALTEIHRAWLEERRALVEERHKIASDTSRLTVPYHIESYQIVGPDSTFSLHNVLDASKLFYTIDQIAAIAAIKAARAPVVTASFDAAVFASPARVGNILRLEAGVTGVGRTSIEVLVKVVADDPVAERSATVAKLYTVLVSVGPDGRPSPPPVKPVVPEELQKGFMERKRVREEKRRKVREIIEALKSMLYLV</sequence>
<dbReference type="AlphaFoldDB" id="A2BKD9"/>
<dbReference type="InterPro" id="IPR029069">
    <property type="entry name" value="HotDog_dom_sf"/>
</dbReference>
<dbReference type="SUPFAM" id="SSF54637">
    <property type="entry name" value="Thioesterase/thiol ester dehydrase-isomerase"/>
    <property type="match status" value="2"/>
</dbReference>
<dbReference type="Proteomes" id="UP000002593">
    <property type="component" value="Chromosome"/>
</dbReference>
<dbReference type="eggNOG" id="arCOG00773">
    <property type="taxonomic scope" value="Archaea"/>
</dbReference>
<dbReference type="HOGENOM" id="CLU_073524_0_0_2"/>
<dbReference type="KEGG" id="hbu:Hbut_0590"/>
<feature type="domain" description="HotDog ACOT-type" evidence="2">
    <location>
        <begin position="175"/>
        <end position="288"/>
    </location>
</feature>
<keyword evidence="4" id="KW-1185">Reference proteome</keyword>
<dbReference type="GO" id="GO:0052816">
    <property type="term" value="F:long-chain fatty acyl-CoA hydrolase activity"/>
    <property type="evidence" value="ECO:0007669"/>
    <property type="project" value="TreeGrafter"/>
</dbReference>
<feature type="domain" description="HotDog ACOT-type" evidence="2">
    <location>
        <begin position="13"/>
        <end position="125"/>
    </location>
</feature>
<protein>
    <submittedName>
        <fullName evidence="3">Acyl-CoA hydrolase</fullName>
        <ecNumber evidence="3">3.1.2.2</ecNumber>
    </submittedName>
</protein>
<evidence type="ECO:0000259" key="2">
    <source>
        <dbReference type="PROSITE" id="PS51770"/>
    </source>
</evidence>
<dbReference type="PANTHER" id="PTHR11049">
    <property type="entry name" value="ACYL COENZYME A THIOESTER HYDROLASE"/>
    <property type="match status" value="1"/>
</dbReference>
<dbReference type="EnsemblBacteria" id="ABM80450">
    <property type="protein sequence ID" value="ABM80450"/>
    <property type="gene ID" value="Hbut_0590"/>
</dbReference>
<evidence type="ECO:0000313" key="4">
    <source>
        <dbReference type="Proteomes" id="UP000002593"/>
    </source>
</evidence>
<dbReference type="InterPro" id="IPR033120">
    <property type="entry name" value="HOTDOG_ACOT"/>
</dbReference>
<evidence type="ECO:0000313" key="3">
    <source>
        <dbReference type="EMBL" id="ABM80450.1"/>
    </source>
</evidence>
<keyword evidence="1 3" id="KW-0378">Hydrolase</keyword>
<organism evidence="3 4">
    <name type="scientific">Hyperthermus butylicus (strain DSM 5456 / JCM 9403 / PLM1-5)</name>
    <dbReference type="NCBI Taxonomy" id="415426"/>
    <lineage>
        <taxon>Archaea</taxon>
        <taxon>Thermoproteota</taxon>
        <taxon>Thermoprotei</taxon>
        <taxon>Desulfurococcales</taxon>
        <taxon>Pyrodictiaceae</taxon>
        <taxon>Hyperthermus</taxon>
    </lineage>
</organism>
<name>A2BKD9_HYPBU</name>
<dbReference type="CDD" id="cd03442">
    <property type="entry name" value="BFIT_BACH"/>
    <property type="match status" value="1"/>
</dbReference>
<reference evidence="3 4" key="1">
    <citation type="journal article" date="2007" name="Archaea">
        <title>The genome of Hyperthermus butylicus: a sulfur-reducing, peptide fermenting, neutrophilic Crenarchaeote growing up to 108 degrees C.</title>
        <authorList>
            <person name="Brugger K."/>
            <person name="Chen L."/>
            <person name="Stark M."/>
            <person name="Zibat A."/>
            <person name="Redder P."/>
            <person name="Ruepp A."/>
            <person name="Awayez M."/>
            <person name="She Q."/>
            <person name="Garrett R.A."/>
            <person name="Klenk H.P."/>
        </authorList>
    </citation>
    <scope>NUCLEOTIDE SEQUENCE [LARGE SCALE GENOMIC DNA]</scope>
    <source>
        <strain evidence="4">DSM 5456 / JCM 9403 / PLM1-5</strain>
    </source>
</reference>
<accession>A2BKD9</accession>
<dbReference type="STRING" id="415426.Hbut_0590"/>
<dbReference type="PROSITE" id="PS51770">
    <property type="entry name" value="HOTDOG_ACOT"/>
    <property type="match status" value="2"/>
</dbReference>
<proteinExistence type="predicted"/>
<dbReference type="Pfam" id="PF03061">
    <property type="entry name" value="4HBT"/>
    <property type="match status" value="2"/>
</dbReference>
<dbReference type="GO" id="GO:0005737">
    <property type="term" value="C:cytoplasm"/>
    <property type="evidence" value="ECO:0007669"/>
    <property type="project" value="TreeGrafter"/>
</dbReference>
<gene>
    <name evidence="3" type="ordered locus">Hbut_0590</name>
</gene>